<keyword evidence="3" id="KW-1185">Reference proteome</keyword>
<feature type="region of interest" description="Disordered" evidence="1">
    <location>
        <begin position="123"/>
        <end position="142"/>
    </location>
</feature>
<protein>
    <submittedName>
        <fullName evidence="2">Uncharacterized protein</fullName>
    </submittedName>
</protein>
<evidence type="ECO:0000313" key="2">
    <source>
        <dbReference type="EMBL" id="KAG5459533.1"/>
    </source>
</evidence>
<evidence type="ECO:0000313" key="3">
    <source>
        <dbReference type="Proteomes" id="UP000673691"/>
    </source>
</evidence>
<gene>
    <name evidence="2" type="ORF">BJ554DRAFT_53</name>
</gene>
<feature type="region of interest" description="Disordered" evidence="1">
    <location>
        <begin position="1"/>
        <end position="32"/>
    </location>
</feature>
<dbReference type="AlphaFoldDB" id="A0A8H8DIE5"/>
<proteinExistence type="predicted"/>
<reference evidence="2 3" key="1">
    <citation type="journal article" name="Sci. Rep.">
        <title>Genome-scale phylogenetic analyses confirm Olpidium as the closest living zoosporic fungus to the non-flagellated, terrestrial fungi.</title>
        <authorList>
            <person name="Chang Y."/>
            <person name="Rochon D."/>
            <person name="Sekimoto S."/>
            <person name="Wang Y."/>
            <person name="Chovatia M."/>
            <person name="Sandor L."/>
            <person name="Salamov A."/>
            <person name="Grigoriev I.V."/>
            <person name="Stajich J.E."/>
            <person name="Spatafora J.W."/>
        </authorList>
    </citation>
    <scope>NUCLEOTIDE SEQUENCE [LARGE SCALE GENOMIC DNA]</scope>
    <source>
        <strain evidence="2">S191</strain>
    </source>
</reference>
<comment type="caution">
    <text evidence="2">The sequence shown here is derived from an EMBL/GenBank/DDBJ whole genome shotgun (WGS) entry which is preliminary data.</text>
</comment>
<feature type="compositionally biased region" description="Gly residues" evidence="1">
    <location>
        <begin position="1"/>
        <end position="24"/>
    </location>
</feature>
<dbReference type="EMBL" id="JAEFCI010006677">
    <property type="protein sequence ID" value="KAG5459533.1"/>
    <property type="molecule type" value="Genomic_DNA"/>
</dbReference>
<organism evidence="2 3">
    <name type="scientific">Olpidium bornovanus</name>
    <dbReference type="NCBI Taxonomy" id="278681"/>
    <lineage>
        <taxon>Eukaryota</taxon>
        <taxon>Fungi</taxon>
        <taxon>Fungi incertae sedis</taxon>
        <taxon>Olpidiomycota</taxon>
        <taxon>Olpidiomycotina</taxon>
        <taxon>Olpidiomycetes</taxon>
        <taxon>Olpidiales</taxon>
        <taxon>Olpidiaceae</taxon>
        <taxon>Olpidium</taxon>
    </lineage>
</organism>
<evidence type="ECO:0000256" key="1">
    <source>
        <dbReference type="SAM" id="MobiDB-lite"/>
    </source>
</evidence>
<accession>A0A8H8DIE5</accession>
<name>A0A8H8DIE5_9FUNG</name>
<dbReference type="Proteomes" id="UP000673691">
    <property type="component" value="Unassembled WGS sequence"/>
</dbReference>
<feature type="non-terminal residue" evidence="2">
    <location>
        <position position="1"/>
    </location>
</feature>
<sequence length="142" mass="14704">LTAASGGRGARQGLGGGGGGGSGERGTKLRVQSKAAGFNVPELLAVRALRPIRDGGRRRERGDGCHMRHFSSMQVSPAEQWGTLLLVRAEGAKRFHPRRLDDEAAVGVTTTCACGRGRAGCAATEAKDGATDEDSETGANCR</sequence>